<keyword evidence="9 11" id="KW-0663">Pyridoxal phosphate</keyword>
<feature type="site" description="Participates in the substrate recognition with KAPA and in a stacking interaction with the adenine ring of SAM" evidence="11">
    <location>
        <position position="20"/>
    </location>
</feature>
<dbReference type="Gene3D" id="3.90.1150.10">
    <property type="entry name" value="Aspartate Aminotransferase, domain 1"/>
    <property type="match status" value="1"/>
</dbReference>
<comment type="catalytic activity">
    <reaction evidence="11">
        <text>(8S)-8-amino-7-oxononanoate + S-adenosyl-L-methionine = S-adenosyl-4-methylsulfanyl-2-oxobutanoate + (7R,8S)-7,8-diammoniononanoate</text>
        <dbReference type="Rhea" id="RHEA:16861"/>
        <dbReference type="ChEBI" id="CHEBI:16490"/>
        <dbReference type="ChEBI" id="CHEBI:59789"/>
        <dbReference type="ChEBI" id="CHEBI:149468"/>
        <dbReference type="ChEBI" id="CHEBI:149469"/>
        <dbReference type="EC" id="2.6.1.62"/>
    </reaction>
</comment>
<dbReference type="Proteomes" id="UP001178322">
    <property type="component" value="Chromosome"/>
</dbReference>
<evidence type="ECO:0000256" key="6">
    <source>
        <dbReference type="ARBA" id="ARBA00022679"/>
    </source>
</evidence>
<dbReference type="HAMAP" id="MF_00834">
    <property type="entry name" value="BioA"/>
    <property type="match status" value="1"/>
</dbReference>
<reference evidence="12" key="1">
    <citation type="submission" date="2023-05" db="EMBL/GenBank/DDBJ databases">
        <title>Comparative genomics of Bacillaceae isolates and their secondary metabolite potential.</title>
        <authorList>
            <person name="Song L."/>
            <person name="Nielsen L.J."/>
            <person name="Mohite O."/>
            <person name="Xu X."/>
            <person name="Weber T."/>
            <person name="Kovacs A.T."/>
        </authorList>
    </citation>
    <scope>NUCLEOTIDE SEQUENCE</scope>
    <source>
        <strain evidence="12">LY1</strain>
    </source>
</reference>
<dbReference type="InterPro" id="IPR015424">
    <property type="entry name" value="PyrdxlP-dep_Trfase"/>
</dbReference>
<dbReference type="GO" id="GO:0005737">
    <property type="term" value="C:cytoplasm"/>
    <property type="evidence" value="ECO:0007669"/>
    <property type="project" value="UniProtKB-SubCell"/>
</dbReference>
<feature type="binding site" evidence="11">
    <location>
        <position position="150"/>
    </location>
    <ligand>
        <name>substrate</name>
    </ligand>
</feature>
<evidence type="ECO:0000313" key="13">
    <source>
        <dbReference type="Proteomes" id="UP001178322"/>
    </source>
</evidence>
<evidence type="ECO:0000256" key="1">
    <source>
        <dbReference type="ARBA" id="ARBA00001933"/>
    </source>
</evidence>
<feature type="modified residue" description="N6-(pyridoxal phosphate)lysine" evidence="11">
    <location>
        <position position="285"/>
    </location>
</feature>
<evidence type="ECO:0000256" key="4">
    <source>
        <dbReference type="ARBA" id="ARBA00022490"/>
    </source>
</evidence>
<feature type="binding site" evidence="11">
    <location>
        <begin position="117"/>
        <end position="118"/>
    </location>
    <ligand>
        <name>pyridoxal 5'-phosphate</name>
        <dbReference type="ChEBI" id="CHEBI:597326"/>
    </ligand>
</feature>
<dbReference type="EC" id="2.6.1.62" evidence="11"/>
<dbReference type="InterPro" id="IPR015422">
    <property type="entry name" value="PyrdxlP-dep_Trfase_small"/>
</dbReference>
<keyword evidence="4 11" id="KW-0963">Cytoplasm</keyword>
<evidence type="ECO:0000256" key="5">
    <source>
        <dbReference type="ARBA" id="ARBA00022576"/>
    </source>
</evidence>
<evidence type="ECO:0000256" key="3">
    <source>
        <dbReference type="ARBA" id="ARBA00011738"/>
    </source>
</evidence>
<evidence type="ECO:0000256" key="8">
    <source>
        <dbReference type="ARBA" id="ARBA00022756"/>
    </source>
</evidence>
<evidence type="ECO:0000256" key="7">
    <source>
        <dbReference type="ARBA" id="ARBA00022691"/>
    </source>
</evidence>
<accession>A0AAX3X1T0</accession>
<dbReference type="Gene3D" id="3.40.640.10">
    <property type="entry name" value="Type I PLP-dependent aspartate aminotransferase-like (Major domain)"/>
    <property type="match status" value="1"/>
</dbReference>
<dbReference type="InterPro" id="IPR005815">
    <property type="entry name" value="BioA"/>
</dbReference>
<sequence length="468" mass="53094">MKQVLTDLQARDLRHVWHPCSQMKDYEQFPPIVIKKGQGVWLYDENNHRYLDAVSSWWVNLFGHANPRISQVLSDQAFTLEHTIFANFTHEPAVKVAEKLVDLTPVSLNKVFFADNGSSAIEVALKMSFQYHMQTGKTAKKRFLALTDAYHGETLGALSVGGVGLYNEVYQPLLLDTLRAQGPDCFRCPFQDKPESCHAQCIQYVEEELHAHHEEMTAVIIEPLIQAAAGMKMYPPIYLKQLRELCTAYDVHLIADEIAVGFGRTGTLFACEQAQIAPDFMCLSKGLTGGYLPLSTVITTDDIYNAFYDDYGTMKAFLHSHSYSGNPLACRVALEVLTMFEEDQVIDMIQNKGERMRALAQAAFDQLPYVGEYRQIGLVGAIELVANYRTKEPFPNEARIGYQIYQRALAKGLLIRPLGNILYFMPPYIISDEEMRFMIHTTKETIVQFFEEWEGINCLNDNQHCPSS</sequence>
<dbReference type="RefSeq" id="WP_283872868.1">
    <property type="nucleotide sequence ID" value="NZ_CP126101.1"/>
</dbReference>
<evidence type="ECO:0000256" key="11">
    <source>
        <dbReference type="HAMAP-Rule" id="MF_00834"/>
    </source>
</evidence>
<comment type="similarity">
    <text evidence="10 11">Belongs to the class-III pyridoxal-phosphate-dependent aminotransferase family. BioA subfamily.</text>
</comment>
<comment type="function">
    <text evidence="11">Catalyzes the transfer of the alpha-amino group from S-adenosyl-L-methionine (SAM) to 7-keto-8-aminopelargonic acid (KAPA) to form 7,8-diaminopelargonic acid (DAPA). It is the only aminotransferase known to utilize SAM as an amino donor.</text>
</comment>
<evidence type="ECO:0000313" key="12">
    <source>
        <dbReference type="EMBL" id="WHY54200.1"/>
    </source>
</evidence>
<keyword evidence="5 11" id="KW-0032">Aminotransferase</keyword>
<evidence type="ECO:0000256" key="9">
    <source>
        <dbReference type="ARBA" id="ARBA00022898"/>
    </source>
</evidence>
<feature type="binding site" evidence="11">
    <location>
        <position position="320"/>
    </location>
    <ligand>
        <name>substrate</name>
    </ligand>
</feature>
<dbReference type="SUPFAM" id="SSF53383">
    <property type="entry name" value="PLP-dependent transferases"/>
    <property type="match status" value="1"/>
</dbReference>
<dbReference type="AlphaFoldDB" id="A0AAX3X1T0"/>
<dbReference type="EMBL" id="CP126101">
    <property type="protein sequence ID" value="WHY54200.1"/>
    <property type="molecule type" value="Genomic_DNA"/>
</dbReference>
<dbReference type="InterPro" id="IPR049704">
    <property type="entry name" value="Aminotrans_3_PPA_site"/>
</dbReference>
<feature type="binding site" evidence="11">
    <location>
        <position position="285"/>
    </location>
    <ligand>
        <name>substrate</name>
    </ligand>
</feature>
<feature type="binding site" evidence="11">
    <location>
        <begin position="321"/>
        <end position="322"/>
    </location>
    <ligand>
        <name>pyridoxal 5'-phosphate</name>
        <dbReference type="ChEBI" id="CHEBI:597326"/>
    </ligand>
</feature>
<dbReference type="NCBIfam" id="TIGR00508">
    <property type="entry name" value="bioA"/>
    <property type="match status" value="1"/>
</dbReference>
<dbReference type="GO" id="GO:0004015">
    <property type="term" value="F:adenosylmethionine-8-amino-7-oxononanoate transaminase activity"/>
    <property type="evidence" value="ECO:0007669"/>
    <property type="project" value="UniProtKB-UniRule"/>
</dbReference>
<dbReference type="Pfam" id="PF00202">
    <property type="entry name" value="Aminotran_3"/>
    <property type="match status" value="1"/>
</dbReference>
<dbReference type="InterPro" id="IPR015421">
    <property type="entry name" value="PyrdxlP-dep_Trfase_major"/>
</dbReference>
<feature type="binding site" evidence="11">
    <location>
        <position position="256"/>
    </location>
    <ligand>
        <name>pyridoxal 5'-phosphate</name>
        <dbReference type="ChEBI" id="CHEBI:597326"/>
    </ligand>
</feature>
<dbReference type="PROSITE" id="PS00600">
    <property type="entry name" value="AA_TRANSFER_CLASS_3"/>
    <property type="match status" value="1"/>
</dbReference>
<dbReference type="PANTHER" id="PTHR42684">
    <property type="entry name" value="ADENOSYLMETHIONINE-8-AMINO-7-OXONONANOATE AMINOTRANSFERASE"/>
    <property type="match status" value="1"/>
</dbReference>
<feature type="binding site" evidence="11">
    <location>
        <position position="57"/>
    </location>
    <ligand>
        <name>substrate</name>
    </ligand>
</feature>
<comment type="subcellular location">
    <subcellularLocation>
        <location evidence="2 11">Cytoplasm</location>
    </subcellularLocation>
</comment>
<feature type="binding site" evidence="11">
    <location>
        <position position="416"/>
    </location>
    <ligand>
        <name>substrate</name>
    </ligand>
</feature>
<comment type="cofactor">
    <cofactor evidence="1 11">
        <name>pyridoxal 5'-phosphate</name>
        <dbReference type="ChEBI" id="CHEBI:597326"/>
    </cofactor>
</comment>
<protein>
    <recommendedName>
        <fullName evidence="11">Adenosylmethionine-8-amino-7-oxononanoate aminotransferase</fullName>
        <ecNumber evidence="11">2.6.1.62</ecNumber>
    </recommendedName>
    <alternativeName>
        <fullName evidence="11">7,8-diamino-pelargonic acid aminotransferase</fullName>
        <shortName evidence="11">DAPA AT</shortName>
        <shortName evidence="11">DAPA aminotransferase</shortName>
    </alternativeName>
    <alternativeName>
        <fullName evidence="11">7,8-diaminononanoate synthase</fullName>
        <shortName evidence="11">DANS</shortName>
    </alternativeName>
    <alternativeName>
        <fullName evidence="11">Diaminopelargonic acid synthase</fullName>
    </alternativeName>
</protein>
<name>A0AAX3X1T0_9BACI</name>
<dbReference type="GO" id="GO:0030170">
    <property type="term" value="F:pyridoxal phosphate binding"/>
    <property type="evidence" value="ECO:0007669"/>
    <property type="project" value="UniProtKB-UniRule"/>
</dbReference>
<keyword evidence="7 11" id="KW-0949">S-adenosyl-L-methionine</keyword>
<organism evidence="12 13">
    <name type="scientific">Lysinibacillus pakistanensis</name>
    <dbReference type="NCBI Taxonomy" id="759811"/>
    <lineage>
        <taxon>Bacteria</taxon>
        <taxon>Bacillati</taxon>
        <taxon>Bacillota</taxon>
        <taxon>Bacilli</taxon>
        <taxon>Bacillales</taxon>
        <taxon>Bacillaceae</taxon>
        <taxon>Lysinibacillus</taxon>
    </lineage>
</organism>
<proteinExistence type="inferred from homology"/>
<evidence type="ECO:0000256" key="10">
    <source>
        <dbReference type="ARBA" id="ARBA00060970"/>
    </source>
</evidence>
<dbReference type="PANTHER" id="PTHR42684:SF17">
    <property type="entry name" value="ADENOSYLMETHIONINE-8-AMINO-7-OXONONANOATE AMINOTRANSFERASE"/>
    <property type="match status" value="1"/>
</dbReference>
<keyword evidence="8 11" id="KW-0093">Biotin biosynthesis</keyword>
<dbReference type="InterPro" id="IPR005814">
    <property type="entry name" value="Aminotrans_3"/>
</dbReference>
<keyword evidence="6 11" id="KW-0808">Transferase</keyword>
<dbReference type="GO" id="GO:0009102">
    <property type="term" value="P:biotin biosynthetic process"/>
    <property type="evidence" value="ECO:0007669"/>
    <property type="project" value="UniProtKB-UniRule"/>
</dbReference>
<comment type="pathway">
    <text evidence="11">Cofactor biosynthesis; biotin biosynthesis; 7,8-diaminononanoate from 8-amino-7-oxononanoate (SAM route): step 1/1.</text>
</comment>
<comment type="subunit">
    <text evidence="3 11">Homodimer.</text>
</comment>
<dbReference type="FunFam" id="3.40.640.10:FF:000078">
    <property type="entry name" value="Adenosylmethionine-8-amino-7-oxononanoate aminotransferase"/>
    <property type="match status" value="1"/>
</dbReference>
<dbReference type="NCBIfam" id="NF004624">
    <property type="entry name" value="PRK05964.1"/>
    <property type="match status" value="1"/>
</dbReference>
<gene>
    <name evidence="11 12" type="primary">bioA</name>
    <name evidence="12" type="ORF">QNH24_15845</name>
</gene>
<evidence type="ECO:0000256" key="2">
    <source>
        <dbReference type="ARBA" id="ARBA00004496"/>
    </source>
</evidence>
<dbReference type="CDD" id="cd00610">
    <property type="entry name" value="OAT_like"/>
    <property type="match status" value="1"/>
</dbReference>